<evidence type="ECO:0000256" key="3">
    <source>
        <dbReference type="ARBA" id="ARBA00022777"/>
    </source>
</evidence>
<name>A0A7K0CB45_9ACTN</name>
<keyword evidence="1 6" id="KW-0808">Transferase</keyword>
<feature type="domain" description="Protein kinase" evidence="5">
    <location>
        <begin position="14"/>
        <end position="266"/>
    </location>
</feature>
<keyword evidence="7" id="KW-1185">Reference proteome</keyword>
<keyword evidence="3 6" id="KW-0418">Kinase</keyword>
<proteinExistence type="predicted"/>
<comment type="caution">
    <text evidence="6">The sequence shown here is derived from an EMBL/GenBank/DDBJ whole genome shotgun (WGS) entry which is preliminary data.</text>
</comment>
<dbReference type="EMBL" id="WEGJ01000001">
    <property type="protein sequence ID" value="MQY10362.1"/>
    <property type="molecule type" value="Genomic_DNA"/>
</dbReference>
<evidence type="ECO:0000256" key="1">
    <source>
        <dbReference type="ARBA" id="ARBA00022679"/>
    </source>
</evidence>
<dbReference type="Pfam" id="PF00069">
    <property type="entry name" value="Pkinase"/>
    <property type="match status" value="1"/>
</dbReference>
<gene>
    <name evidence="6" type="primary">pknD_1</name>
    <name evidence="6" type="ORF">SRB5_04700</name>
</gene>
<evidence type="ECO:0000313" key="6">
    <source>
        <dbReference type="EMBL" id="MQY10362.1"/>
    </source>
</evidence>
<dbReference type="CDD" id="cd14014">
    <property type="entry name" value="STKc_PknB_like"/>
    <property type="match status" value="1"/>
</dbReference>
<organism evidence="6 7">
    <name type="scientific">Streptomyces smaragdinus</name>
    <dbReference type="NCBI Taxonomy" id="2585196"/>
    <lineage>
        <taxon>Bacteria</taxon>
        <taxon>Bacillati</taxon>
        <taxon>Actinomycetota</taxon>
        <taxon>Actinomycetes</taxon>
        <taxon>Kitasatosporales</taxon>
        <taxon>Streptomycetaceae</taxon>
        <taxon>Streptomyces</taxon>
    </lineage>
</organism>
<evidence type="ECO:0000259" key="5">
    <source>
        <dbReference type="PROSITE" id="PS50011"/>
    </source>
</evidence>
<dbReference type="AlphaFoldDB" id="A0A7K0CB45"/>
<dbReference type="GO" id="GO:0004674">
    <property type="term" value="F:protein serine/threonine kinase activity"/>
    <property type="evidence" value="ECO:0007669"/>
    <property type="project" value="UniProtKB-EC"/>
</dbReference>
<dbReference type="InterPro" id="IPR008271">
    <property type="entry name" value="Ser/Thr_kinase_AS"/>
</dbReference>
<dbReference type="PANTHER" id="PTHR43289:SF34">
    <property type="entry name" value="SERINE_THREONINE-PROTEIN KINASE YBDM-RELATED"/>
    <property type="match status" value="1"/>
</dbReference>
<reference evidence="6 7" key="1">
    <citation type="submission" date="2019-10" db="EMBL/GenBank/DDBJ databases">
        <title>Streptomyces smaragdinus sp. nov. and Streptomyces fabii sp. nov., isolated from the gut of fungus growing-termite Macrotermes natalensis.</title>
        <authorList>
            <person name="Schwitalla J."/>
            <person name="Benndorf R."/>
            <person name="Martin K."/>
            <person name="De Beer W."/>
            <person name="Kaster A.-K."/>
            <person name="Vollmers J."/>
            <person name="Poulsen M."/>
            <person name="Beemelmanns C."/>
        </authorList>
    </citation>
    <scope>NUCLEOTIDE SEQUENCE [LARGE SCALE GENOMIC DNA]</scope>
    <source>
        <strain evidence="6 7">RB5</strain>
    </source>
</reference>
<keyword evidence="4" id="KW-0067">ATP-binding</keyword>
<dbReference type="Proteomes" id="UP000466345">
    <property type="component" value="Unassembled WGS sequence"/>
</dbReference>
<dbReference type="SUPFAM" id="SSF56112">
    <property type="entry name" value="Protein kinase-like (PK-like)"/>
    <property type="match status" value="1"/>
</dbReference>
<dbReference type="Gene3D" id="3.30.200.20">
    <property type="entry name" value="Phosphorylase Kinase, domain 1"/>
    <property type="match status" value="1"/>
</dbReference>
<protein>
    <submittedName>
        <fullName evidence="6">Serine/threonine-protein kinase PknD</fullName>
        <ecNumber evidence="6">2.7.11.1</ecNumber>
    </submittedName>
</protein>
<dbReference type="GO" id="GO:0005524">
    <property type="term" value="F:ATP binding"/>
    <property type="evidence" value="ECO:0007669"/>
    <property type="project" value="UniProtKB-KW"/>
</dbReference>
<dbReference type="PROSITE" id="PS50011">
    <property type="entry name" value="PROTEIN_KINASE_DOM"/>
    <property type="match status" value="1"/>
</dbReference>
<dbReference type="EC" id="2.7.11.1" evidence="6"/>
<dbReference type="Gene3D" id="1.10.510.10">
    <property type="entry name" value="Transferase(Phosphotransferase) domain 1"/>
    <property type="match status" value="1"/>
</dbReference>
<dbReference type="InterPro" id="IPR000719">
    <property type="entry name" value="Prot_kinase_dom"/>
</dbReference>
<sequence>MRTPVSDPQRIGPYAVVGRLGSGGMGWVYLARSPAGEAVAVKVVRAELAADDGFRRRFAREVAAARAVAGEYTAAVVDADPLASPPWLATEYVAAPSLAEAVAASGPLPEPELRRLGAGLVEALRAIHAAGVVHRDLKPSNVLLAADRPRVIDFGVSLLDGTGRLTRAGSVLGTPAYMAPEQLTGAGVGPPCDIFALGGVLAYAATGRAPFGDGSGVMYRVAHEAPDLSAVPPGVRETVARCLDKDPRRRPGTAALLGALAPPGTLPSWPAPVTDRIRERGEDLARRRSAGAAGVSMAPALLLHARTLLDAGLTGTLVRQAVDRGRSR</sequence>
<dbReference type="InterPro" id="IPR011009">
    <property type="entry name" value="Kinase-like_dom_sf"/>
</dbReference>
<evidence type="ECO:0000313" key="7">
    <source>
        <dbReference type="Proteomes" id="UP000466345"/>
    </source>
</evidence>
<dbReference type="PANTHER" id="PTHR43289">
    <property type="entry name" value="MITOGEN-ACTIVATED PROTEIN KINASE KINASE KINASE 20-RELATED"/>
    <property type="match status" value="1"/>
</dbReference>
<accession>A0A7K0CB45</accession>
<dbReference type="SMART" id="SM00220">
    <property type="entry name" value="S_TKc"/>
    <property type="match status" value="1"/>
</dbReference>
<evidence type="ECO:0000256" key="4">
    <source>
        <dbReference type="ARBA" id="ARBA00022840"/>
    </source>
</evidence>
<dbReference type="RefSeq" id="WP_153449665.1">
    <property type="nucleotide sequence ID" value="NZ_WEGJ01000001.1"/>
</dbReference>
<keyword evidence="2" id="KW-0547">Nucleotide-binding</keyword>
<evidence type="ECO:0000256" key="2">
    <source>
        <dbReference type="ARBA" id="ARBA00022741"/>
    </source>
</evidence>
<dbReference type="OrthoDB" id="9762169at2"/>
<dbReference type="PROSITE" id="PS00108">
    <property type="entry name" value="PROTEIN_KINASE_ST"/>
    <property type="match status" value="1"/>
</dbReference>